<organism evidence="3">
    <name type="scientific">Rodentolepis nana</name>
    <name type="common">Dwarf tapeworm</name>
    <name type="synonym">Hymenolepis nana</name>
    <dbReference type="NCBI Taxonomy" id="102285"/>
    <lineage>
        <taxon>Eukaryota</taxon>
        <taxon>Metazoa</taxon>
        <taxon>Spiralia</taxon>
        <taxon>Lophotrochozoa</taxon>
        <taxon>Platyhelminthes</taxon>
        <taxon>Cestoda</taxon>
        <taxon>Eucestoda</taxon>
        <taxon>Cyclophyllidea</taxon>
        <taxon>Hymenolepididae</taxon>
        <taxon>Rodentolepis</taxon>
    </lineage>
</organism>
<evidence type="ECO:0000313" key="1">
    <source>
        <dbReference type="EMBL" id="VDO00404.1"/>
    </source>
</evidence>
<dbReference type="AlphaFoldDB" id="A0A0R3TBV7"/>
<name>A0A0R3TBV7_RODNA</name>
<proteinExistence type="predicted"/>
<dbReference type="WBParaSite" id="HNAJ_0000454601-mRNA-1">
    <property type="protein sequence ID" value="HNAJ_0000454601-mRNA-1"/>
    <property type="gene ID" value="HNAJ_0000454601"/>
</dbReference>
<keyword evidence="2" id="KW-1185">Reference proteome</keyword>
<sequence length="698" mass="79648">MDALYREFEEAAINFDRNKLDSIMKQPQPYDICRYILENSCESPVIYFVGEWLSRAIIREWNSELRTEGFERLTEDNIAQTKPYKLVEFLTNYVFSRNFEISVGAQQKILSPVGIVAKLSALEEVAKNASISQRGQGDLCTFLKMLILNITANFSPIVPFSTFERERSRILFGLALFSVLLSEFSNDNSVYDCLDLPIAFFDTMRDRFENFEWVELFRLLIALIGRLLSESDWVALLQSDDALTFRLVNCLELVTSIDLHKKNVRRRGVDSEYCLAIDSRWESALGTDCISNCLSVLMKFYALLREKEDYSQRILTSIATIFSVVFIDQHEAYNVEHSAICMSALARGLVPLNINPFEGISANLISTSESTVYKPLQLTLDSPPPIHIRFAEVEDKFKPIGNIIRPDELPLLALMCGSFFKKVRILLRLIVRYFDSTDEMSNTEVLAKFSATVFYLNAAFEFLNFAKNILYACLILGAGVIQQAGLNQDEFQNALLSAHEASERILMLLRDTYCSHTYQCETDIPIPLTTGEKAGRDYLAYQLKQSYIQTRKYFETHLRDVVRVCIASRIAPPDGFRNDSNLCRVDADSPIQDAEYFEMSLHEIGALTDEFEADFANGVIEELRLLLSNRADQWVQLGSATPKAVFDDIHQILLFLGHILVVGTAEFDTTRGVEQGWEKQLKVREDLVDIQFFTLISF</sequence>
<accession>A0A0R3TBV7</accession>
<reference evidence="3" key="1">
    <citation type="submission" date="2017-02" db="UniProtKB">
        <authorList>
            <consortium name="WormBaseParasite"/>
        </authorList>
    </citation>
    <scope>IDENTIFICATION</scope>
</reference>
<dbReference type="Proteomes" id="UP000278807">
    <property type="component" value="Unassembled WGS sequence"/>
</dbReference>
<reference evidence="1 2" key="2">
    <citation type="submission" date="2018-11" db="EMBL/GenBank/DDBJ databases">
        <authorList>
            <consortium name="Pathogen Informatics"/>
        </authorList>
    </citation>
    <scope>NUCLEOTIDE SEQUENCE [LARGE SCALE GENOMIC DNA]</scope>
</reference>
<dbReference type="EMBL" id="UZAE01003284">
    <property type="protein sequence ID" value="VDO00404.1"/>
    <property type="molecule type" value="Genomic_DNA"/>
</dbReference>
<evidence type="ECO:0000313" key="2">
    <source>
        <dbReference type="Proteomes" id="UP000278807"/>
    </source>
</evidence>
<dbReference type="OrthoDB" id="5548448at2759"/>
<dbReference type="STRING" id="102285.A0A0R3TBV7"/>
<evidence type="ECO:0000313" key="3">
    <source>
        <dbReference type="WBParaSite" id="HNAJ_0000454601-mRNA-1"/>
    </source>
</evidence>
<gene>
    <name evidence="1" type="ORF">HNAJ_LOCUS4544</name>
</gene>
<protein>
    <submittedName>
        <fullName evidence="3">Importin N-terminal domain-containing protein</fullName>
    </submittedName>
</protein>